<dbReference type="Proteomes" id="UP000006681">
    <property type="component" value="Chromosome"/>
</dbReference>
<name>E1QP30_VULDI</name>
<keyword evidence="1" id="KW-0378">Hydrolase</keyword>
<dbReference type="EMBL" id="CP002100">
    <property type="protein sequence ID" value="ADN51395.1"/>
    <property type="molecule type" value="Genomic_DNA"/>
</dbReference>
<organism evidence="1 2">
    <name type="scientific">Vulcanisaeta distributa (strain DSM 14429 / JCM 11212 / NBRC 100878 / IC-017)</name>
    <dbReference type="NCBI Taxonomy" id="572478"/>
    <lineage>
        <taxon>Archaea</taxon>
        <taxon>Thermoproteota</taxon>
        <taxon>Thermoprotei</taxon>
        <taxon>Thermoproteales</taxon>
        <taxon>Thermoproteaceae</taxon>
        <taxon>Vulcanisaeta</taxon>
    </lineage>
</organism>
<dbReference type="PANTHER" id="PTHR34354">
    <property type="entry name" value="NADPH-DEPENDENT 7-CYANO-7-DEAZAGUANINE REDUCTASE"/>
    <property type="match status" value="1"/>
</dbReference>
<dbReference type="GeneID" id="9752974"/>
<protein>
    <submittedName>
        <fullName evidence="1">GTP cyclohydrolase I/Nitrile oxidoreductase</fullName>
    </submittedName>
</protein>
<dbReference type="eggNOG" id="arCOG04210">
    <property type="taxonomic scope" value="Archaea"/>
</dbReference>
<dbReference type="HOGENOM" id="CLU_2079558_0_0_2"/>
<dbReference type="PANTHER" id="PTHR34354:SF1">
    <property type="entry name" value="NADPH-DEPENDENT 7-CYANO-7-DEAZAGUANINE REDUCTASE"/>
    <property type="match status" value="1"/>
</dbReference>
<dbReference type="GO" id="GO:0033739">
    <property type="term" value="F:preQ1 synthase activity"/>
    <property type="evidence" value="ECO:0007669"/>
    <property type="project" value="InterPro"/>
</dbReference>
<proteinExistence type="predicted"/>
<evidence type="ECO:0000313" key="1">
    <source>
        <dbReference type="EMBL" id="ADN51395.1"/>
    </source>
</evidence>
<dbReference type="KEGG" id="vdi:Vdis_2023"/>
<dbReference type="InterPro" id="IPR050084">
    <property type="entry name" value="NADPH_dep_7-cyano-7-deazaG_red"/>
</dbReference>
<reference evidence="2" key="2">
    <citation type="journal article" date="2010" name="Stand. Genomic Sci.">
        <title>Complete genome sequence of Vulcanisaeta distributa type strain (IC-017T).</title>
        <authorList>
            <person name="Mavromatis K."/>
            <person name="Sikorski J."/>
            <person name="Pabst E."/>
            <person name="Teshima H."/>
            <person name="Lapidus A."/>
            <person name="Lucas S."/>
            <person name="Nolan M."/>
            <person name="Glavina Del Rio T."/>
            <person name="Cheng J."/>
            <person name="Bruce D."/>
            <person name="Goodwin L."/>
            <person name="Pitluck S."/>
            <person name="Liolios K."/>
            <person name="Ivanova N."/>
            <person name="Mikhailova N."/>
            <person name="Pati A."/>
            <person name="Chen A."/>
            <person name="Palaniappan K."/>
            <person name="Land M."/>
            <person name="Hauser L."/>
            <person name="Chang Y."/>
            <person name="Jeffries C."/>
            <person name="Rohde M."/>
            <person name="Spring S."/>
            <person name="Goker M."/>
            <person name="Wirth R."/>
            <person name="Woyke T."/>
            <person name="Bristow J."/>
            <person name="Eisen J."/>
            <person name="Markowitz V."/>
            <person name="Hugenholtz P."/>
            <person name="Klenk H."/>
            <person name="Kyrpides N."/>
        </authorList>
    </citation>
    <scope>NUCLEOTIDE SEQUENCE [LARGE SCALE GENOMIC DNA]</scope>
    <source>
        <strain evidence="2">DSM 14429 / JCM 11212 / NBRC 100878 / IC-017</strain>
    </source>
</reference>
<sequence>MIRTIKAGPVDYVHLETSFSAICPVDHNIDNYVIEVDYKPTCSDGGCIYMELNSLREYLDGFKDRVIYHEDLINELINEFVRTLNPIEITVTLTSNYKGIKYVIRRSINKRDSQHAP</sequence>
<keyword evidence="2" id="KW-1185">Reference proteome</keyword>
<evidence type="ECO:0000313" key="2">
    <source>
        <dbReference type="Proteomes" id="UP000006681"/>
    </source>
</evidence>
<dbReference type="OrthoDB" id="26185at2157"/>
<dbReference type="SUPFAM" id="SSF55620">
    <property type="entry name" value="Tetrahydrobiopterin biosynthesis enzymes-like"/>
    <property type="match status" value="1"/>
</dbReference>
<dbReference type="RefSeq" id="WP_013337120.1">
    <property type="nucleotide sequence ID" value="NC_014537.1"/>
</dbReference>
<dbReference type="Gene3D" id="3.30.1130.10">
    <property type="match status" value="1"/>
</dbReference>
<accession>E1QP30</accession>
<dbReference type="Pfam" id="PF14489">
    <property type="entry name" value="QueF"/>
    <property type="match status" value="1"/>
</dbReference>
<dbReference type="InterPro" id="IPR029500">
    <property type="entry name" value="QueF"/>
</dbReference>
<dbReference type="STRING" id="572478.Vdis_2023"/>
<dbReference type="InterPro" id="IPR043133">
    <property type="entry name" value="GTP-CH-I_C/QueF"/>
</dbReference>
<dbReference type="AlphaFoldDB" id="E1QP30"/>
<reference evidence="1 2" key="1">
    <citation type="journal article" date="2010" name="Stand. Genomic Sci.">
        <title>Complete genome sequence of Vulcanisaeta distributa type strain (IC-017).</title>
        <authorList>
            <person name="Mavromatis K."/>
            <person name="Sikorski J."/>
            <person name="Pabst E."/>
            <person name="Teshima H."/>
            <person name="Lapidus A."/>
            <person name="Lucas S."/>
            <person name="Nolan M."/>
            <person name="Glavina Del Rio T."/>
            <person name="Cheng J.F."/>
            <person name="Bruce D."/>
            <person name="Goodwin L."/>
            <person name="Pitluck S."/>
            <person name="Liolios K."/>
            <person name="Ivanova N."/>
            <person name="Mikhailova N."/>
            <person name="Pati A."/>
            <person name="Chen A."/>
            <person name="Palaniappan K."/>
            <person name="Land M."/>
            <person name="Hauser L."/>
            <person name="Chang Y.J."/>
            <person name="Jeffries C.D."/>
            <person name="Rohde M."/>
            <person name="Spring S."/>
            <person name="Goker M."/>
            <person name="Wirth R."/>
            <person name="Woyke T."/>
            <person name="Bristow J."/>
            <person name="Eisen J.A."/>
            <person name="Markowitz V."/>
            <person name="Hugenholtz P."/>
            <person name="Klenk H.P."/>
            <person name="Kyrpides N.C."/>
        </authorList>
    </citation>
    <scope>NUCLEOTIDE SEQUENCE [LARGE SCALE GENOMIC DNA]</scope>
    <source>
        <strain evidence="2">DSM 14429 / JCM 11212 / NBRC 100878 / IC-017</strain>
    </source>
</reference>
<gene>
    <name evidence="1" type="ordered locus">Vdis_2023</name>
</gene>
<dbReference type="GO" id="GO:0008616">
    <property type="term" value="P:tRNA queuosine(34) biosynthetic process"/>
    <property type="evidence" value="ECO:0007669"/>
    <property type="project" value="InterPro"/>
</dbReference>
<dbReference type="GO" id="GO:0016787">
    <property type="term" value="F:hydrolase activity"/>
    <property type="evidence" value="ECO:0007669"/>
    <property type="project" value="UniProtKB-KW"/>
</dbReference>